<name>A0A8J4USI1_CLAMG</name>
<dbReference type="PANTHER" id="PTHR45632:SF9">
    <property type="entry name" value="KELCH-LIKE PROTEIN 9 ISOFORM X1"/>
    <property type="match status" value="1"/>
</dbReference>
<dbReference type="Proteomes" id="UP000727407">
    <property type="component" value="Unassembled WGS sequence"/>
</dbReference>
<comment type="similarity">
    <text evidence="6">Belongs to the FMN-dependent alpha-hydroxy acid dehydrogenase family.</text>
</comment>
<dbReference type="EMBL" id="QNUK01000099">
    <property type="protein sequence ID" value="KAF5902030.1"/>
    <property type="molecule type" value="Genomic_DNA"/>
</dbReference>
<evidence type="ECO:0000256" key="8">
    <source>
        <dbReference type="ARBA" id="ARBA00029327"/>
    </source>
</evidence>
<dbReference type="SUPFAM" id="SSF51395">
    <property type="entry name" value="FMN-linked oxidoreductases"/>
    <property type="match status" value="1"/>
</dbReference>
<dbReference type="InterPro" id="IPR000210">
    <property type="entry name" value="BTB/POZ_dom"/>
</dbReference>
<dbReference type="InterPro" id="IPR000262">
    <property type="entry name" value="FMN-dep_DH"/>
</dbReference>
<dbReference type="SUPFAM" id="SSF51735">
    <property type="entry name" value="NAD(P)-binding Rossmann-fold domains"/>
    <property type="match status" value="1"/>
</dbReference>
<evidence type="ECO:0000256" key="1">
    <source>
        <dbReference type="ARBA" id="ARBA00001917"/>
    </source>
</evidence>
<dbReference type="Gene3D" id="3.30.710.10">
    <property type="entry name" value="Potassium Channel Kv1.1, Chain A"/>
    <property type="match status" value="1"/>
</dbReference>
<dbReference type="GO" id="GO:0005777">
    <property type="term" value="C:peroxisome"/>
    <property type="evidence" value="ECO:0007669"/>
    <property type="project" value="UniProtKB-ARBA"/>
</dbReference>
<feature type="non-terminal residue" evidence="12">
    <location>
        <position position="1030"/>
    </location>
</feature>
<comment type="cofactor">
    <cofactor evidence="1">
        <name>FMN</name>
        <dbReference type="ChEBI" id="CHEBI:58210"/>
    </cofactor>
</comment>
<evidence type="ECO:0000256" key="6">
    <source>
        <dbReference type="ARBA" id="ARBA00024042"/>
    </source>
</evidence>
<dbReference type="SUPFAM" id="SSF117281">
    <property type="entry name" value="Kelch motif"/>
    <property type="match status" value="1"/>
</dbReference>
<sequence>MPKVCLTDFEEYAKEHLSKPIWDYYAAGADECCTRDDNLQAYKRIRLRPRILRDVSVSDTRTTILGTEISFPVGIAPTAFHCLAWHEGELATARATEAVNTCYISSTYSTCSVEEICAAAPNGYRWFQLYVYRDRKLSEQLVHRVEALGYKALVLTVDVPYTGKRRDDIRNQFKLPPHLKVKNFEGMFQDTAEPDEYGVPSNTLDPSISWKDIHWLQSLTRLPIIIKGILTKEDAELAVEHGVQGIIVSNHGGRQLDGGPATIDCLSEIVDTVQGRIEVYMDGGIRTGSDVLKALALGAKNSGEEGKLHRKLSRIGSRSQREARPPPQAERPPAAAPPRQPEPAPKPPEASAKPLEPAPKQQVVSPKPADIPAKPSLPPKPHIQVFNSTDHGNAILRGLDNFRSDETLCDVTLVPGDSTETFPVHRVIMASASDYFKAMFTGGMKERDLAEIKLHGVSSSGLKNIIQFIYTSQLSLNLSTLQDTLEAASFLQVLPVLNFCNQLLSSEVTIENCTEVERIANDLLLEDVQTHIYNFVCQNFSSLVQSGRFLQLSEASMAHALSSDSLKGFSEMELYRTARAWLAHKPSERRPAAYSLMRHIRFPLMSPAELLQISQEDQIDDSSDEEKEGKEPFMRSDTACVNLLLEASNYQMMPFLQPSLQTERTRIRSDTTHLLALGGVMRQQLVVSRELRLYDEEGEGTWRALQPMEVPRYQHGVALLGGFLYIVGGQSTYDTKGKTAVDSAYRYDPRFDRWLQVASLNEKRTFFHLSALKGKLYAAGGRNATGEIDTVECYNLSKNEWTFVAPMSEPHYGHAGTVHGGLMYVSGGITRDAFQKELSCYDPATDSWSRRADMMELRGLHCMCTVEGRLYVMGGNHFRGTNDYDDVLSCEYYTPATDQWTVVAPMPRDCQGATKLSTFEGDIRDSELLKKVCKGASVIFHTASLIDVTGVITYSELYGVNVKGTKLLLEACIQQNVASFIYTSSIEVVGPNNRGDPVINGNEDTVYYSYLKFRYSQTKKEAEKLCLSAQ</sequence>
<feature type="domain" description="FMN hydroxy acid dehydrogenase" evidence="11">
    <location>
        <begin position="1"/>
        <end position="356"/>
    </location>
</feature>
<comment type="caution">
    <text evidence="12">The sequence shown here is derived from an EMBL/GenBank/DDBJ whole genome shotgun (WGS) entry which is preliminary data.</text>
</comment>
<protein>
    <recommendedName>
        <fullName evidence="2">(S)-2-hydroxy-acid oxidase</fullName>
        <ecNumber evidence="2">1.1.3.15</ecNumber>
    </recommendedName>
</protein>
<dbReference type="InterPro" id="IPR006652">
    <property type="entry name" value="Kelch_1"/>
</dbReference>
<dbReference type="InterPro" id="IPR015915">
    <property type="entry name" value="Kelch-typ_b-propeller"/>
</dbReference>
<evidence type="ECO:0000256" key="5">
    <source>
        <dbReference type="ARBA" id="ARBA00023002"/>
    </source>
</evidence>
<dbReference type="Gene3D" id="3.20.20.70">
    <property type="entry name" value="Aldolase class I"/>
    <property type="match status" value="1"/>
</dbReference>
<feature type="region of interest" description="Disordered" evidence="9">
    <location>
        <begin position="302"/>
        <end position="383"/>
    </location>
</feature>
<dbReference type="InterPro" id="IPR011333">
    <property type="entry name" value="SKP1/BTB/POZ_sf"/>
</dbReference>
<feature type="domain" description="BTB" evidence="10">
    <location>
        <begin position="409"/>
        <end position="478"/>
    </location>
</feature>
<evidence type="ECO:0000259" key="11">
    <source>
        <dbReference type="PROSITE" id="PS51349"/>
    </source>
</evidence>
<dbReference type="AlphaFoldDB" id="A0A8J4USI1"/>
<dbReference type="InterPro" id="IPR037396">
    <property type="entry name" value="FMN_HAD"/>
</dbReference>
<dbReference type="PANTHER" id="PTHR45632">
    <property type="entry name" value="LD33804P"/>
    <property type="match status" value="1"/>
</dbReference>
<dbReference type="FunFam" id="3.20.20.70:FF:000056">
    <property type="entry name" value="hydroxyacid oxidase 2"/>
    <property type="match status" value="1"/>
</dbReference>
<evidence type="ECO:0000256" key="4">
    <source>
        <dbReference type="ARBA" id="ARBA00022737"/>
    </source>
</evidence>
<dbReference type="Pfam" id="PF00651">
    <property type="entry name" value="BTB"/>
    <property type="match status" value="1"/>
</dbReference>
<evidence type="ECO:0000256" key="2">
    <source>
        <dbReference type="ARBA" id="ARBA00013087"/>
    </source>
</evidence>
<dbReference type="SMART" id="SM00225">
    <property type="entry name" value="BTB"/>
    <property type="match status" value="1"/>
</dbReference>
<dbReference type="GO" id="GO:0031463">
    <property type="term" value="C:Cul3-RING ubiquitin ligase complex"/>
    <property type="evidence" value="ECO:0007669"/>
    <property type="project" value="TreeGrafter"/>
</dbReference>
<dbReference type="CDD" id="cd02809">
    <property type="entry name" value="alpha_hydroxyacid_oxid_FMN"/>
    <property type="match status" value="1"/>
</dbReference>
<feature type="compositionally biased region" description="Low complexity" evidence="9">
    <location>
        <begin position="349"/>
        <end position="360"/>
    </location>
</feature>
<comment type="catalytic activity">
    <reaction evidence="8">
        <text>2-hydroxyoctanoate + O2 = 2-oxooctanoate + H2O2</text>
        <dbReference type="Rhea" id="RHEA:67940"/>
        <dbReference type="ChEBI" id="CHEBI:15379"/>
        <dbReference type="ChEBI" id="CHEBI:16240"/>
        <dbReference type="ChEBI" id="CHEBI:133514"/>
        <dbReference type="ChEBI" id="CHEBI:176689"/>
    </reaction>
    <physiologicalReaction direction="left-to-right" evidence="8">
        <dbReference type="Rhea" id="RHEA:67941"/>
    </physiologicalReaction>
</comment>
<dbReference type="SMART" id="SM00875">
    <property type="entry name" value="BACK"/>
    <property type="match status" value="1"/>
</dbReference>
<dbReference type="Gene3D" id="2.120.10.80">
    <property type="entry name" value="Kelch-type beta propeller"/>
    <property type="match status" value="1"/>
</dbReference>
<dbReference type="Pfam" id="PF24681">
    <property type="entry name" value="Kelch_KLHDC2_KLHL20_DRC7"/>
    <property type="match status" value="1"/>
</dbReference>
<dbReference type="PROSITE" id="PS00557">
    <property type="entry name" value="FMN_HYDROXY_ACID_DH_1"/>
    <property type="match status" value="1"/>
</dbReference>
<dbReference type="GO" id="GO:0010181">
    <property type="term" value="F:FMN binding"/>
    <property type="evidence" value="ECO:0007669"/>
    <property type="project" value="InterPro"/>
</dbReference>
<dbReference type="EC" id="1.1.3.15" evidence="2"/>
<evidence type="ECO:0000259" key="10">
    <source>
        <dbReference type="PROSITE" id="PS50097"/>
    </source>
</evidence>
<dbReference type="Gene3D" id="3.40.50.720">
    <property type="entry name" value="NAD(P)-binding Rossmann-like Domain"/>
    <property type="match status" value="1"/>
</dbReference>
<dbReference type="GO" id="GO:0016567">
    <property type="term" value="P:protein ubiquitination"/>
    <property type="evidence" value="ECO:0007669"/>
    <property type="project" value="TreeGrafter"/>
</dbReference>
<keyword evidence="4" id="KW-0677">Repeat</keyword>
<accession>A0A8J4USI1</accession>
<dbReference type="InterPro" id="IPR013785">
    <property type="entry name" value="Aldolase_TIM"/>
</dbReference>
<dbReference type="SMART" id="SM00612">
    <property type="entry name" value="Kelch"/>
    <property type="match status" value="5"/>
</dbReference>
<feature type="compositionally biased region" description="Pro residues" evidence="9">
    <location>
        <begin position="325"/>
        <end position="348"/>
    </location>
</feature>
<keyword evidence="3" id="KW-0880">Kelch repeat</keyword>
<dbReference type="GO" id="GO:0016616">
    <property type="term" value="F:oxidoreductase activity, acting on the CH-OH group of donors, NAD or NADP as acceptor"/>
    <property type="evidence" value="ECO:0007669"/>
    <property type="project" value="InterPro"/>
</dbReference>
<dbReference type="GO" id="GO:0032465">
    <property type="term" value="P:regulation of cytokinesis"/>
    <property type="evidence" value="ECO:0007669"/>
    <property type="project" value="TreeGrafter"/>
</dbReference>
<dbReference type="GO" id="GO:0004842">
    <property type="term" value="F:ubiquitin-protein transferase activity"/>
    <property type="evidence" value="ECO:0007669"/>
    <property type="project" value="TreeGrafter"/>
</dbReference>
<proteinExistence type="inferred from homology"/>
<dbReference type="PROSITE" id="PS51349">
    <property type="entry name" value="FMN_HYDROXY_ACID_DH_2"/>
    <property type="match status" value="1"/>
</dbReference>
<keyword evidence="13" id="KW-1185">Reference proteome</keyword>
<dbReference type="InterPro" id="IPR008259">
    <property type="entry name" value="FMN_hydac_DH_AS"/>
</dbReference>
<dbReference type="InterPro" id="IPR012133">
    <property type="entry name" value="Alpha-hydoxy_acid_DH_FMN"/>
</dbReference>
<keyword evidence="5" id="KW-0560">Oxidoreductase</keyword>
<dbReference type="InterPro" id="IPR011705">
    <property type="entry name" value="BACK"/>
</dbReference>
<evidence type="ECO:0000313" key="13">
    <source>
        <dbReference type="Proteomes" id="UP000727407"/>
    </source>
</evidence>
<dbReference type="OrthoDB" id="1925334at2759"/>
<dbReference type="GO" id="GO:0003973">
    <property type="term" value="F:(S)-2-hydroxy-acid oxidase activity"/>
    <property type="evidence" value="ECO:0007669"/>
    <property type="project" value="UniProtKB-EC"/>
</dbReference>
<dbReference type="Pfam" id="PF01073">
    <property type="entry name" value="3Beta_HSD"/>
    <property type="match status" value="1"/>
</dbReference>
<evidence type="ECO:0000256" key="7">
    <source>
        <dbReference type="ARBA" id="ARBA00029325"/>
    </source>
</evidence>
<organism evidence="12 13">
    <name type="scientific">Clarias magur</name>
    <name type="common">Asian catfish</name>
    <name type="synonym">Macropteronotus magur</name>
    <dbReference type="NCBI Taxonomy" id="1594786"/>
    <lineage>
        <taxon>Eukaryota</taxon>
        <taxon>Metazoa</taxon>
        <taxon>Chordata</taxon>
        <taxon>Craniata</taxon>
        <taxon>Vertebrata</taxon>
        <taxon>Euteleostomi</taxon>
        <taxon>Actinopterygii</taxon>
        <taxon>Neopterygii</taxon>
        <taxon>Teleostei</taxon>
        <taxon>Ostariophysi</taxon>
        <taxon>Siluriformes</taxon>
        <taxon>Clariidae</taxon>
        <taxon>Clarias</taxon>
    </lineage>
</organism>
<comment type="catalytic activity">
    <reaction evidence="7">
        <text>a (2S)-2-hydroxycarboxylate + O2 = a 2-oxocarboxylate + H2O2</text>
        <dbReference type="Rhea" id="RHEA:16789"/>
        <dbReference type="ChEBI" id="CHEBI:15379"/>
        <dbReference type="ChEBI" id="CHEBI:16240"/>
        <dbReference type="ChEBI" id="CHEBI:35179"/>
        <dbReference type="ChEBI" id="CHEBI:58123"/>
        <dbReference type="EC" id="1.1.3.15"/>
    </reaction>
    <physiologicalReaction direction="left-to-right" evidence="7">
        <dbReference type="Rhea" id="RHEA:16790"/>
    </physiologicalReaction>
</comment>
<evidence type="ECO:0000256" key="3">
    <source>
        <dbReference type="ARBA" id="ARBA00022441"/>
    </source>
</evidence>
<dbReference type="Pfam" id="PF01070">
    <property type="entry name" value="FMN_dh"/>
    <property type="match status" value="1"/>
</dbReference>
<dbReference type="GO" id="GO:0097602">
    <property type="term" value="F:cullin family protein binding"/>
    <property type="evidence" value="ECO:0007669"/>
    <property type="project" value="TreeGrafter"/>
</dbReference>
<dbReference type="GO" id="GO:0006694">
    <property type="term" value="P:steroid biosynthetic process"/>
    <property type="evidence" value="ECO:0007669"/>
    <property type="project" value="InterPro"/>
</dbReference>
<dbReference type="SUPFAM" id="SSF54695">
    <property type="entry name" value="POZ domain"/>
    <property type="match status" value="1"/>
</dbReference>
<evidence type="ECO:0000256" key="9">
    <source>
        <dbReference type="SAM" id="MobiDB-lite"/>
    </source>
</evidence>
<dbReference type="Pfam" id="PF07707">
    <property type="entry name" value="BACK"/>
    <property type="match status" value="1"/>
</dbReference>
<evidence type="ECO:0000313" key="12">
    <source>
        <dbReference type="EMBL" id="KAF5902030.1"/>
    </source>
</evidence>
<dbReference type="InterPro" id="IPR002225">
    <property type="entry name" value="3Beta_OHSteriod_DH/Estase"/>
</dbReference>
<reference evidence="12" key="1">
    <citation type="submission" date="2020-07" db="EMBL/GenBank/DDBJ databases">
        <title>Clarias magur genome sequencing, assembly and annotation.</title>
        <authorList>
            <person name="Kushwaha B."/>
            <person name="Kumar R."/>
            <person name="Das P."/>
            <person name="Joshi C.G."/>
            <person name="Kumar D."/>
            <person name="Nagpure N.S."/>
            <person name="Pandey M."/>
            <person name="Agarwal S."/>
            <person name="Srivastava S."/>
            <person name="Singh M."/>
            <person name="Sahoo L."/>
            <person name="Jayasankar P."/>
            <person name="Meher P.K."/>
            <person name="Koringa P.G."/>
            <person name="Iquebal M.A."/>
            <person name="Das S.P."/>
            <person name="Bit A."/>
            <person name="Patnaik S."/>
            <person name="Patel N."/>
            <person name="Shah T.M."/>
            <person name="Hinsu A."/>
            <person name="Jena J.K."/>
        </authorList>
    </citation>
    <scope>NUCLEOTIDE SEQUENCE</scope>
    <source>
        <strain evidence="12">CIFAMagur01</strain>
        <tissue evidence="12">Testis</tissue>
    </source>
</reference>
<dbReference type="InterPro" id="IPR036291">
    <property type="entry name" value="NAD(P)-bd_dom_sf"/>
</dbReference>
<dbReference type="PROSITE" id="PS50097">
    <property type="entry name" value="BTB"/>
    <property type="match status" value="1"/>
</dbReference>
<dbReference type="Gene3D" id="1.25.40.420">
    <property type="match status" value="1"/>
</dbReference>
<gene>
    <name evidence="12" type="ORF">DAT39_008231</name>
</gene>